<dbReference type="AlphaFoldDB" id="A0A5J4X3N7"/>
<dbReference type="Proteomes" id="UP000324800">
    <property type="component" value="Unassembled WGS sequence"/>
</dbReference>
<evidence type="ECO:0000313" key="1">
    <source>
        <dbReference type="EMBL" id="KAA6401818.1"/>
    </source>
</evidence>
<proteinExistence type="predicted"/>
<protein>
    <submittedName>
        <fullName evidence="1">Uncharacterized protein</fullName>
    </submittedName>
</protein>
<evidence type="ECO:0000313" key="2">
    <source>
        <dbReference type="Proteomes" id="UP000324800"/>
    </source>
</evidence>
<accession>A0A5J4X3N7</accession>
<name>A0A5J4X3N7_9EUKA</name>
<gene>
    <name evidence="1" type="ORF">EZS28_002654</name>
</gene>
<comment type="caution">
    <text evidence="1">The sequence shown here is derived from an EMBL/GenBank/DDBJ whole genome shotgun (WGS) entry which is preliminary data.</text>
</comment>
<sequence>MSNRNLIRPPWMNRSEFFGMDFESDSMNSNSGKRYSGNRYEAQQCLLAPNAEELPLPSMRLRQRVISNVRTKTEQTQTSQKEIALANLCKALNIRQQGSQ</sequence>
<reference evidence="1 2" key="1">
    <citation type="submission" date="2019-03" db="EMBL/GenBank/DDBJ databases">
        <title>Single cell metagenomics reveals metabolic interactions within the superorganism composed of flagellate Streblomastix strix and complex community of Bacteroidetes bacteria on its surface.</title>
        <authorList>
            <person name="Treitli S.C."/>
            <person name="Kolisko M."/>
            <person name="Husnik F."/>
            <person name="Keeling P."/>
            <person name="Hampl V."/>
        </authorList>
    </citation>
    <scope>NUCLEOTIDE SEQUENCE [LARGE SCALE GENOMIC DNA]</scope>
    <source>
        <strain evidence="1">ST1C</strain>
    </source>
</reference>
<dbReference type="EMBL" id="SNRW01000330">
    <property type="protein sequence ID" value="KAA6401818.1"/>
    <property type="molecule type" value="Genomic_DNA"/>
</dbReference>
<organism evidence="1 2">
    <name type="scientific">Streblomastix strix</name>
    <dbReference type="NCBI Taxonomy" id="222440"/>
    <lineage>
        <taxon>Eukaryota</taxon>
        <taxon>Metamonada</taxon>
        <taxon>Preaxostyla</taxon>
        <taxon>Oxymonadida</taxon>
        <taxon>Streblomastigidae</taxon>
        <taxon>Streblomastix</taxon>
    </lineage>
</organism>